<evidence type="ECO:0000313" key="1">
    <source>
        <dbReference type="EMBL" id="RNA20051.1"/>
    </source>
</evidence>
<accession>A0A3M7R9F4</accession>
<name>A0A3M7R9F4_BRAPC</name>
<reference evidence="1 2" key="1">
    <citation type="journal article" date="2018" name="Sci. Rep.">
        <title>Genomic signatures of local adaptation to the degree of environmental predictability in rotifers.</title>
        <authorList>
            <person name="Franch-Gras L."/>
            <person name="Hahn C."/>
            <person name="Garcia-Roger E.M."/>
            <person name="Carmona M.J."/>
            <person name="Serra M."/>
            <person name="Gomez A."/>
        </authorList>
    </citation>
    <scope>NUCLEOTIDE SEQUENCE [LARGE SCALE GENOMIC DNA]</scope>
    <source>
        <strain evidence="1">HYR1</strain>
    </source>
</reference>
<dbReference type="AlphaFoldDB" id="A0A3M7R9F4"/>
<proteinExistence type="predicted"/>
<gene>
    <name evidence="1" type="ORF">BpHYR1_003340</name>
</gene>
<dbReference type="Proteomes" id="UP000276133">
    <property type="component" value="Unassembled WGS sequence"/>
</dbReference>
<organism evidence="1 2">
    <name type="scientific">Brachionus plicatilis</name>
    <name type="common">Marine rotifer</name>
    <name type="synonym">Brachionus muelleri</name>
    <dbReference type="NCBI Taxonomy" id="10195"/>
    <lineage>
        <taxon>Eukaryota</taxon>
        <taxon>Metazoa</taxon>
        <taxon>Spiralia</taxon>
        <taxon>Gnathifera</taxon>
        <taxon>Rotifera</taxon>
        <taxon>Eurotatoria</taxon>
        <taxon>Monogononta</taxon>
        <taxon>Pseudotrocha</taxon>
        <taxon>Ploima</taxon>
        <taxon>Brachionidae</taxon>
        <taxon>Brachionus</taxon>
    </lineage>
</organism>
<evidence type="ECO:0000313" key="2">
    <source>
        <dbReference type="Proteomes" id="UP000276133"/>
    </source>
</evidence>
<protein>
    <submittedName>
        <fullName evidence="1">Uncharacterized protein</fullName>
    </submittedName>
</protein>
<sequence>MGSNKSLDPTTFMARDFSIGQKFFKPCRYYIEKNALHKMNTEHTVKICSNTLQFKTNLYISFPRHNCIDVSQSPESTKLLSLRKLSSNISFHKHFITLEIFILHLKSHFSTTSRISAEIRSKPIIYNWSTNSRGFAKKVQQSMLHYIAHLKKKFENETTLKQIPKAFIKVNTICLFYDFNSKQKIKTFNIKRNTSSSFNLVPKNEILPVREIFSHGNENEHKNQYQRKENINFSKEVELKDNQ</sequence>
<dbReference type="EMBL" id="REGN01003927">
    <property type="protein sequence ID" value="RNA20051.1"/>
    <property type="molecule type" value="Genomic_DNA"/>
</dbReference>
<keyword evidence="2" id="KW-1185">Reference proteome</keyword>
<comment type="caution">
    <text evidence="1">The sequence shown here is derived from an EMBL/GenBank/DDBJ whole genome shotgun (WGS) entry which is preliminary data.</text>
</comment>